<name>A0ACB6Q7W7_9PLEO</name>
<reference evidence="1" key="1">
    <citation type="journal article" date="2020" name="Stud. Mycol.">
        <title>101 Dothideomycetes genomes: a test case for predicting lifestyles and emergence of pathogens.</title>
        <authorList>
            <person name="Haridas S."/>
            <person name="Albert R."/>
            <person name="Binder M."/>
            <person name="Bloem J."/>
            <person name="Labutti K."/>
            <person name="Salamov A."/>
            <person name="Andreopoulos B."/>
            <person name="Baker S."/>
            <person name="Barry K."/>
            <person name="Bills G."/>
            <person name="Bluhm B."/>
            <person name="Cannon C."/>
            <person name="Castanera R."/>
            <person name="Culley D."/>
            <person name="Daum C."/>
            <person name="Ezra D."/>
            <person name="Gonzalez J."/>
            <person name="Henrissat B."/>
            <person name="Kuo A."/>
            <person name="Liang C."/>
            <person name="Lipzen A."/>
            <person name="Lutzoni F."/>
            <person name="Magnuson J."/>
            <person name="Mondo S."/>
            <person name="Nolan M."/>
            <person name="Ohm R."/>
            <person name="Pangilinan J."/>
            <person name="Park H.-J."/>
            <person name="Ramirez L."/>
            <person name="Alfaro M."/>
            <person name="Sun H."/>
            <person name="Tritt A."/>
            <person name="Yoshinaga Y."/>
            <person name="Zwiers L.-H."/>
            <person name="Turgeon B."/>
            <person name="Goodwin S."/>
            <person name="Spatafora J."/>
            <person name="Crous P."/>
            <person name="Grigoriev I."/>
        </authorList>
    </citation>
    <scope>NUCLEOTIDE SEQUENCE</scope>
    <source>
        <strain evidence="1">ATCC 200398</strain>
    </source>
</reference>
<keyword evidence="2" id="KW-1185">Reference proteome</keyword>
<comment type="caution">
    <text evidence="1">The sequence shown here is derived from an EMBL/GenBank/DDBJ whole genome shotgun (WGS) entry which is preliminary data.</text>
</comment>
<evidence type="ECO:0000313" key="2">
    <source>
        <dbReference type="Proteomes" id="UP000799755"/>
    </source>
</evidence>
<protein>
    <submittedName>
        <fullName evidence="1">Alpha-L-arabinofuranosidase 2</fullName>
    </submittedName>
</protein>
<dbReference type="EMBL" id="MU003556">
    <property type="protein sequence ID" value="KAF2462978.1"/>
    <property type="molecule type" value="Genomic_DNA"/>
</dbReference>
<dbReference type="Proteomes" id="UP000799755">
    <property type="component" value="Unassembled WGS sequence"/>
</dbReference>
<proteinExistence type="predicted"/>
<gene>
    <name evidence="1" type="ORF">BDR25DRAFT_385266</name>
</gene>
<sequence length="650" mass="70102">MLSYYYLIPFVVSVAVNAITVAVSGSGGKAVHPLQYGLMFEDINHSGDGGMQNRAFQGTSSIFPWTAVGGASLTLGTTSPAISSALSKSVAINGAANATVGLSNPGWWGIEVKLQAYTGSFYVMGDYSGSFTAQLKSSSGAVLASASISSNSKTRTWTKHTFTLTPSTKALDVKNTFVLTFTPINSSQTLNFNLISLFPPTYNNRPNGMRIELMEALKAMNPSFLRLPGGNNVEGNKSPNHWKWSQTIGDLTQRPGRSGTWGYYNTDGLGLVEYMHWCQDLNMEPVLAFPAGLYLDGTIVSQSALQALVNDAMNELEFLMGDSSTIYGKLRVDLGYDDPFPIKYVEIGNEDNLNKGQSSYNSYRYSMFYNAIIAKYPNMEIIASTRALSPQPGKTIQDDHEYNTPDAFAAEFNTFDSVSTSHKILVGEYAAVQANLKTGANTDWGKPFQSYPWWIGAVSEAIFELGGEKNADKVIGFCYAPLLQNINSHQWHPDLISFSADTSQTALSTSYQQIKLFSINRMTTVLPLTNSASYGPAYWVAGVNNNSNTYIFKSAVYNTSSSIPFQLTFPGQTSGATAQLTIMTAPNAYSSVTPGGSNPVTTNTQTITTTSSGFNFSLPQWSIAVLTMKGSGSGGVTGDGSLVSPTTLRT</sequence>
<organism evidence="1 2">
    <name type="scientific">Lindgomyces ingoldianus</name>
    <dbReference type="NCBI Taxonomy" id="673940"/>
    <lineage>
        <taxon>Eukaryota</taxon>
        <taxon>Fungi</taxon>
        <taxon>Dikarya</taxon>
        <taxon>Ascomycota</taxon>
        <taxon>Pezizomycotina</taxon>
        <taxon>Dothideomycetes</taxon>
        <taxon>Pleosporomycetidae</taxon>
        <taxon>Pleosporales</taxon>
        <taxon>Lindgomycetaceae</taxon>
        <taxon>Lindgomyces</taxon>
    </lineage>
</organism>
<accession>A0ACB6Q7W7</accession>
<evidence type="ECO:0000313" key="1">
    <source>
        <dbReference type="EMBL" id="KAF2462978.1"/>
    </source>
</evidence>